<dbReference type="SUPFAM" id="SSF49452">
    <property type="entry name" value="Starch-binding domain-like"/>
    <property type="match status" value="1"/>
</dbReference>
<keyword evidence="2" id="KW-1133">Transmembrane helix</keyword>
<dbReference type="PANTHER" id="PTHR15048">
    <property type="entry name" value="STARCH-BINDING DOMAIN-CONTAINING PROTEIN 1"/>
    <property type="match status" value="1"/>
</dbReference>
<keyword evidence="2" id="KW-0812">Transmembrane</keyword>
<dbReference type="GO" id="GO:0016020">
    <property type="term" value="C:membrane"/>
    <property type="evidence" value="ECO:0007669"/>
    <property type="project" value="TreeGrafter"/>
</dbReference>
<feature type="compositionally biased region" description="Polar residues" evidence="1">
    <location>
        <begin position="496"/>
        <end position="516"/>
    </location>
</feature>
<proteinExistence type="predicted"/>
<feature type="compositionally biased region" description="Basic and acidic residues" evidence="1">
    <location>
        <begin position="163"/>
        <end position="177"/>
    </location>
</feature>
<dbReference type="PANTHER" id="PTHR15048:SF0">
    <property type="entry name" value="STARCH-BINDING DOMAIN-CONTAINING PROTEIN 1"/>
    <property type="match status" value="1"/>
</dbReference>
<feature type="domain" description="CBM20" evidence="3">
    <location>
        <begin position="792"/>
        <end position="869"/>
    </location>
</feature>
<dbReference type="SMART" id="SM01065">
    <property type="entry name" value="CBM_2"/>
    <property type="match status" value="1"/>
</dbReference>
<feature type="compositionally biased region" description="Basic and acidic residues" evidence="1">
    <location>
        <begin position="207"/>
        <end position="219"/>
    </location>
</feature>
<dbReference type="Pfam" id="PF00686">
    <property type="entry name" value="CBM_20"/>
    <property type="match status" value="1"/>
</dbReference>
<name>A0A3Q2SV81_FUNHE</name>
<evidence type="ECO:0000256" key="2">
    <source>
        <dbReference type="SAM" id="Phobius"/>
    </source>
</evidence>
<evidence type="ECO:0000313" key="4">
    <source>
        <dbReference type="Ensembl" id="ENSFHEP00000004138.1"/>
    </source>
</evidence>
<organism evidence="4 5">
    <name type="scientific">Fundulus heteroclitus</name>
    <name type="common">Killifish</name>
    <name type="synonym">Mummichog</name>
    <dbReference type="NCBI Taxonomy" id="8078"/>
    <lineage>
        <taxon>Eukaryota</taxon>
        <taxon>Metazoa</taxon>
        <taxon>Chordata</taxon>
        <taxon>Craniata</taxon>
        <taxon>Vertebrata</taxon>
        <taxon>Euteleostomi</taxon>
        <taxon>Actinopterygii</taxon>
        <taxon>Neopterygii</taxon>
        <taxon>Teleostei</taxon>
        <taxon>Neoteleostei</taxon>
        <taxon>Acanthomorphata</taxon>
        <taxon>Ovalentaria</taxon>
        <taxon>Atherinomorphae</taxon>
        <taxon>Cyprinodontiformes</taxon>
        <taxon>Fundulidae</taxon>
        <taxon>Fundulus</taxon>
    </lineage>
</organism>
<accession>A0A3Q2SV81</accession>
<feature type="compositionally biased region" description="Basic and acidic residues" evidence="1">
    <location>
        <begin position="81"/>
        <end position="93"/>
    </location>
</feature>
<keyword evidence="5" id="KW-1185">Reference proteome</keyword>
<dbReference type="GeneTree" id="ENSGT00390000007731"/>
<feature type="compositionally biased region" description="Polar residues" evidence="1">
    <location>
        <begin position="183"/>
        <end position="204"/>
    </location>
</feature>
<protein>
    <submittedName>
        <fullName evidence="4">Starch binding domain 1</fullName>
    </submittedName>
</protein>
<dbReference type="InterPro" id="IPR002044">
    <property type="entry name" value="CBM20"/>
</dbReference>
<dbReference type="GO" id="GO:2001070">
    <property type="term" value="F:starch binding"/>
    <property type="evidence" value="ECO:0007669"/>
    <property type="project" value="InterPro"/>
</dbReference>
<feature type="compositionally biased region" description="Polar residues" evidence="1">
    <location>
        <begin position="66"/>
        <end position="79"/>
    </location>
</feature>
<sequence length="874" mass="94676">MQLKNNNPVAMEKRTDLASLFCMIGRHGPAVAVAVIAMVSVVAGFIIYRSVKGKRRKAEAGAGDVGSSSPAARQDSSLPQLEKEPSPECDARSPVESTDVGEAVPKARVAGGTRSRRRQRNGRGAAEKKTLPSSPPKREVEPEKLCNASHVEETSGIPLNVEGDVKTLQDDGSEAKALEFQQDYFSSPHTQHSNSAEGGCSSSFEPVEVHESLGNEEKVQTSLEDEVPRQEEGNPCSLNSPVCHDENAPVGLNGDEKPNDQVASDSISTVGYFEKPTLHKHESLLSTEKERESSVLDTSGFSQSHTANLATENIPLHNPACDQPLTVTSPTMPASDGADEQSPNGEETEHKNSLGEILVNCAVLQSSKELELEQDASTCSKENIEDVKYSFGETQETSALVSSPVIPCSSLSVKPETIQEDQVLPSAGLNQELKIEDDITNELVNKSAAPIDLACPESETVPEILIPKENAKILSSGDREPNAVGSEASSDASASTEMSLPDDSSFQNQSEQLQNAENREVPNASAPVMAESIEPEIGKDQLLHENQSKLTWCLPDVGEESGISSMTVSPDLPEDGECSFTHENVLLTGVDDHPQSEDQAELQTAMGESPSVIVEDPADATLDSSNDAQHHSDVNEANALCTVHETLHHGIECFNKAGQLSKAAPTDICASEDLGKMESKIVIKGKLEEESKEADTTTEINIMEATMDHNEWITDGTDQDHPWVKPSIASVPQINPVFPEECIQSSFPVNTTCRNADVPPVNEDEQLNTVPSTDEPTETGKRVLAVQPMPQNVSVTFRIHYLTHSPYQKDFIPLEKAKDGLWATVVSLPAERHVEWKFVVMDRGEVCRWEECGNRFLDTGNGENLLVHKCWGLL</sequence>
<feature type="region of interest" description="Disordered" evidence="1">
    <location>
        <begin position="326"/>
        <end position="353"/>
    </location>
</feature>
<dbReference type="Ensembl" id="ENSFHET00000009343.1">
    <property type="protein sequence ID" value="ENSFHEP00000004138.1"/>
    <property type="gene ID" value="ENSFHEG00000005061.1"/>
</dbReference>
<reference evidence="4" key="1">
    <citation type="submission" date="2025-08" db="UniProtKB">
        <authorList>
            <consortium name="Ensembl"/>
        </authorList>
    </citation>
    <scope>IDENTIFICATION</scope>
</reference>
<evidence type="ECO:0000313" key="5">
    <source>
        <dbReference type="Proteomes" id="UP000265000"/>
    </source>
</evidence>
<dbReference type="Gene3D" id="2.60.40.10">
    <property type="entry name" value="Immunoglobulins"/>
    <property type="match status" value="1"/>
</dbReference>
<feature type="region of interest" description="Disordered" evidence="1">
    <location>
        <begin position="758"/>
        <end position="778"/>
    </location>
</feature>
<feature type="transmembrane region" description="Helical" evidence="2">
    <location>
        <begin position="30"/>
        <end position="48"/>
    </location>
</feature>
<feature type="compositionally biased region" description="Low complexity" evidence="1">
    <location>
        <begin position="486"/>
        <end position="495"/>
    </location>
</feature>
<dbReference type="InterPro" id="IPR013784">
    <property type="entry name" value="Carb-bd-like_fold"/>
</dbReference>
<keyword evidence="2" id="KW-0472">Membrane</keyword>
<reference evidence="4" key="2">
    <citation type="submission" date="2025-09" db="UniProtKB">
        <authorList>
            <consortium name="Ensembl"/>
        </authorList>
    </citation>
    <scope>IDENTIFICATION</scope>
</reference>
<feature type="region of interest" description="Disordered" evidence="1">
    <location>
        <begin position="59"/>
        <end position="263"/>
    </location>
</feature>
<feature type="compositionally biased region" description="Basic and acidic residues" evidence="1">
    <location>
        <begin position="125"/>
        <end position="144"/>
    </location>
</feature>
<dbReference type="AlphaFoldDB" id="A0A3Q2SV81"/>
<evidence type="ECO:0000259" key="3">
    <source>
        <dbReference type="SMART" id="SM01065"/>
    </source>
</evidence>
<feature type="region of interest" description="Disordered" evidence="1">
    <location>
        <begin position="472"/>
        <end position="524"/>
    </location>
</feature>
<dbReference type="Proteomes" id="UP000265000">
    <property type="component" value="Unplaced"/>
</dbReference>
<dbReference type="InterPro" id="IPR013783">
    <property type="entry name" value="Ig-like_fold"/>
</dbReference>
<evidence type="ECO:0000256" key="1">
    <source>
        <dbReference type="SAM" id="MobiDB-lite"/>
    </source>
</evidence>